<accession>A0A7J0CHF5</accession>
<name>A0A7J0CHF5_9ACTN</name>
<evidence type="ECO:0000313" key="1">
    <source>
        <dbReference type="EMBL" id="GFN01157.1"/>
    </source>
</evidence>
<evidence type="ECO:0000313" key="2">
    <source>
        <dbReference type="Proteomes" id="UP000498980"/>
    </source>
</evidence>
<proteinExistence type="predicted"/>
<comment type="caution">
    <text evidence="1">The sequence shown here is derived from an EMBL/GenBank/DDBJ whole genome shotgun (WGS) entry which is preliminary data.</text>
</comment>
<dbReference type="EMBL" id="BLWC01000001">
    <property type="protein sequence ID" value="GFN01157.1"/>
    <property type="molecule type" value="Genomic_DNA"/>
</dbReference>
<sequence>MSLDPAGRRQTRWTLRWKTALNAFDITFDGRLSATRQQPQLHRSIDRPGADVRSPVWLNEKNSLSLREDRAGDIRLDCEDDVSCELQSDTSVFMQMFNGKAARLDTCRHLLTSATGLTYRTWTFAAADDGSQLCVKNASGDIAVLTIQIKQTTLREAAFLQLSMHVWKRAA</sequence>
<dbReference type="Proteomes" id="UP000498980">
    <property type="component" value="Unassembled WGS sequence"/>
</dbReference>
<dbReference type="AlphaFoldDB" id="A0A7J0CHF5"/>
<gene>
    <name evidence="1" type="ORF">Sfulv_59670</name>
</gene>
<reference evidence="1 2" key="1">
    <citation type="submission" date="2020-05" db="EMBL/GenBank/DDBJ databases">
        <title>Whole genome shotgun sequence of Streptomyces fulvorobeus NBRC 15897.</title>
        <authorList>
            <person name="Komaki H."/>
            <person name="Tamura T."/>
        </authorList>
    </citation>
    <scope>NUCLEOTIDE SEQUENCE [LARGE SCALE GENOMIC DNA]</scope>
    <source>
        <strain evidence="1 2">NBRC 15897</strain>
    </source>
</reference>
<keyword evidence="2" id="KW-1185">Reference proteome</keyword>
<protein>
    <submittedName>
        <fullName evidence="1">Uncharacterized protein</fullName>
    </submittedName>
</protein>
<organism evidence="1 2">
    <name type="scientific">Streptomyces fulvorobeus</name>
    <dbReference type="NCBI Taxonomy" id="284028"/>
    <lineage>
        <taxon>Bacteria</taxon>
        <taxon>Bacillati</taxon>
        <taxon>Actinomycetota</taxon>
        <taxon>Actinomycetes</taxon>
        <taxon>Kitasatosporales</taxon>
        <taxon>Streptomycetaceae</taxon>
        <taxon>Streptomyces</taxon>
    </lineage>
</organism>